<evidence type="ECO:0000313" key="8">
    <source>
        <dbReference type="RefSeq" id="XP_032818676.1"/>
    </source>
</evidence>
<dbReference type="InterPro" id="IPR001611">
    <property type="entry name" value="Leu-rich_rpt"/>
</dbReference>
<evidence type="ECO:0000256" key="4">
    <source>
        <dbReference type="ARBA" id="ARBA00040684"/>
    </source>
</evidence>
<keyword evidence="7" id="KW-1185">Reference proteome</keyword>
<name>A0AAJ7X299_PETMA</name>
<feature type="compositionally biased region" description="Basic and acidic residues" evidence="6">
    <location>
        <begin position="831"/>
        <end position="843"/>
    </location>
</feature>
<keyword evidence="1" id="KW-0433">Leucine-rich repeat</keyword>
<organism evidence="7 8">
    <name type="scientific">Petromyzon marinus</name>
    <name type="common">Sea lamprey</name>
    <dbReference type="NCBI Taxonomy" id="7757"/>
    <lineage>
        <taxon>Eukaryota</taxon>
        <taxon>Metazoa</taxon>
        <taxon>Chordata</taxon>
        <taxon>Craniata</taxon>
        <taxon>Vertebrata</taxon>
        <taxon>Cyclostomata</taxon>
        <taxon>Hyperoartia</taxon>
        <taxon>Petromyzontiformes</taxon>
        <taxon>Petromyzontidae</taxon>
        <taxon>Petromyzon</taxon>
    </lineage>
</organism>
<dbReference type="RefSeq" id="XP_032818676.1">
    <property type="nucleotide sequence ID" value="XM_032962785.1"/>
</dbReference>
<evidence type="ECO:0000313" key="7">
    <source>
        <dbReference type="Proteomes" id="UP001318040"/>
    </source>
</evidence>
<feature type="region of interest" description="Disordered" evidence="6">
    <location>
        <begin position="946"/>
        <end position="1002"/>
    </location>
</feature>
<feature type="compositionally biased region" description="Low complexity" evidence="6">
    <location>
        <begin position="48"/>
        <end position="66"/>
    </location>
</feature>
<feature type="region of interest" description="Disordered" evidence="6">
    <location>
        <begin position="824"/>
        <end position="890"/>
    </location>
</feature>
<reference evidence="8" key="1">
    <citation type="submission" date="2025-08" db="UniProtKB">
        <authorList>
            <consortium name="RefSeq"/>
        </authorList>
    </citation>
    <scope>IDENTIFICATION</scope>
    <source>
        <tissue evidence="8">Sperm</tissue>
    </source>
</reference>
<dbReference type="PANTHER" id="PTHR24112">
    <property type="entry name" value="LEUCINE-RICH REPEAT, ISOFORM F-RELATED"/>
    <property type="match status" value="1"/>
</dbReference>
<dbReference type="Pfam" id="PF13516">
    <property type="entry name" value="LRR_6"/>
    <property type="match status" value="1"/>
</dbReference>
<dbReference type="KEGG" id="pmrn:116947260"/>
<dbReference type="CDD" id="cd00116">
    <property type="entry name" value="LRR_RI"/>
    <property type="match status" value="1"/>
</dbReference>
<dbReference type="AlphaFoldDB" id="A0AAJ7X299"/>
<evidence type="ECO:0000256" key="2">
    <source>
        <dbReference type="ARBA" id="ARBA00022737"/>
    </source>
</evidence>
<comment type="similarity">
    <text evidence="3">Belongs to the PPP1R37 family.</text>
</comment>
<feature type="region of interest" description="Disordered" evidence="6">
    <location>
        <begin position="102"/>
        <end position="135"/>
    </location>
</feature>
<dbReference type="SMART" id="SM00368">
    <property type="entry name" value="LRR_RI"/>
    <property type="match status" value="6"/>
</dbReference>
<feature type="region of interest" description="Disordered" evidence="6">
    <location>
        <begin position="1007"/>
        <end position="1026"/>
    </location>
</feature>
<keyword evidence="2" id="KW-0677">Repeat</keyword>
<feature type="compositionally biased region" description="Basic and acidic residues" evidence="6">
    <location>
        <begin position="548"/>
        <end position="558"/>
    </location>
</feature>
<evidence type="ECO:0000256" key="5">
    <source>
        <dbReference type="ARBA" id="ARBA00041209"/>
    </source>
</evidence>
<sequence length="1026" mass="108490">MAGAEDGPELGLNAALLAEPAGGAARPAGPARRGRGARGGGGADNNNHENNNNPIDNNYNNNSRGDGNNEDNDGNNEQDDVGYVEGHSEEVVVEMIEEVVVEEEAATTHSSKETQTETPEAAGVADPQGSSRPALPAKRVSFPEDAGIVSGAVEPRDPWRHALDATVEVIITAYKESCLKLNVRPIPKLIKQLQDITELSGRVECLDLRAEKLDYKTCETLEEVFKRLQFNEVNAESTSLDEDGASALFDMIEYYESAVHLNISFNKHIGVRGWQAAANLMKKTGSLQILDARNSPVADQALPFVARALRMHSSLAVLHMENASMSGRPLLLLVSALKMNLALRELYLADNKLNSGQDALQLGNLVKFNSTLQLLDLRNNSLMDSGLQHVCEGLKEQKKGLVTLVVWNNQLSHVGMQYVASMLPCTQSLETLNLGHNSVGNEGVLRLKDGLIANRSVLRLGLACTRITCEGAVAVAEFIAESPRIVRIDLRENDVKTGGLMALALALKVNTSLARLDLDKEPKKEQVKSFLDTQKSLQTEIQNYCKRNRDAARDREEDGTGPPCLSSPSSPTTSFAALDLQSQPQQEQQSAAGTQVESDGSVPRPAGRDRVEPGAVEERSLLFAHQLVATATSPPPPMLLSPLPPPTPPAPPAPPPPPPPAAVVRKPSRFRVTISEEPWQSQVKSGAVQHMVRSGSQDLGGGKSDSQRPGVGAEESGRGTEGPTASSGDEHRVRRDGTQLGVSQADGRARAQQSSGEAVPAGPEDAALVRTPESDRSEVVLTNDLARLTCDERGAPMDGARGGSGWSLGSSAIFEGATNEDLAAVTLPSDRSGRGERTARHGEPGTVAEGAAWRPGRDAAEGRRKELVSGGNGEDDGATRVPGGGASCNGLTLGGDGSTFVLDHNSVDQAGLNEPPEEEAAAVAPVSVGPCSESELELALERELERELDEELDHAAPTPAVPNGLRPELVPDGGCLATADGATKSADAPPLGSPEDDAGADVGVTAGVFGREMEQHSQGGSQETAH</sequence>
<feature type="compositionally biased region" description="Low complexity" evidence="6">
    <location>
        <begin position="21"/>
        <end position="31"/>
    </location>
</feature>
<gene>
    <name evidence="8" type="primary">LOC116947260</name>
</gene>
<feature type="compositionally biased region" description="Basic and acidic residues" evidence="6">
    <location>
        <begin position="728"/>
        <end position="737"/>
    </location>
</feature>
<feature type="compositionally biased region" description="Polar residues" evidence="6">
    <location>
        <begin position="1016"/>
        <end position="1026"/>
    </location>
</feature>
<dbReference type="CTD" id="284352"/>
<proteinExistence type="inferred from homology"/>
<feature type="compositionally biased region" description="Acidic residues" evidence="6">
    <location>
        <begin position="68"/>
        <end position="81"/>
    </location>
</feature>
<accession>A0AAJ7X299</accession>
<dbReference type="InterPro" id="IPR051279">
    <property type="entry name" value="PP1-Reg/Actin-Interact_Protein"/>
</dbReference>
<feature type="region of interest" description="Disordered" evidence="6">
    <location>
        <begin position="548"/>
        <end position="613"/>
    </location>
</feature>
<dbReference type="SUPFAM" id="SSF52047">
    <property type="entry name" value="RNI-like"/>
    <property type="match status" value="1"/>
</dbReference>
<dbReference type="PANTHER" id="PTHR24112:SF9">
    <property type="entry name" value="PROTEIN PHOSPHATASE 1 REGULATORY SUBUNIT 37"/>
    <property type="match status" value="1"/>
</dbReference>
<feature type="compositionally biased region" description="Low complexity" evidence="6">
    <location>
        <begin position="581"/>
        <end position="590"/>
    </location>
</feature>
<dbReference type="InterPro" id="IPR032675">
    <property type="entry name" value="LRR_dom_sf"/>
</dbReference>
<feature type="compositionally biased region" description="Pro residues" evidence="6">
    <location>
        <begin position="633"/>
        <end position="661"/>
    </location>
</feature>
<evidence type="ECO:0000256" key="1">
    <source>
        <dbReference type="ARBA" id="ARBA00022614"/>
    </source>
</evidence>
<dbReference type="Proteomes" id="UP001318040">
    <property type="component" value="Chromosome 29"/>
</dbReference>
<evidence type="ECO:0000256" key="3">
    <source>
        <dbReference type="ARBA" id="ARBA00038315"/>
    </source>
</evidence>
<feature type="compositionally biased region" description="Basic and acidic residues" evidence="6">
    <location>
        <begin position="855"/>
        <end position="867"/>
    </location>
</feature>
<feature type="region of interest" description="Disordered" evidence="6">
    <location>
        <begin position="633"/>
        <end position="782"/>
    </location>
</feature>
<protein>
    <recommendedName>
        <fullName evidence="4">Protein phosphatase 1 regulatory subunit 37</fullName>
    </recommendedName>
    <alternativeName>
        <fullName evidence="5">Leucine-rich repeat-containing protein 68</fullName>
    </alternativeName>
</protein>
<feature type="region of interest" description="Disordered" evidence="6">
    <location>
        <begin position="21"/>
        <end position="81"/>
    </location>
</feature>
<evidence type="ECO:0000256" key="6">
    <source>
        <dbReference type="SAM" id="MobiDB-lite"/>
    </source>
</evidence>
<dbReference type="Gene3D" id="3.80.10.10">
    <property type="entry name" value="Ribonuclease Inhibitor"/>
    <property type="match status" value="1"/>
</dbReference>